<gene>
    <name evidence="1" type="ORF">FJQ98_21795</name>
</gene>
<organism evidence="1 2">
    <name type="scientific">Lysinibacillus agricola</name>
    <dbReference type="NCBI Taxonomy" id="2590012"/>
    <lineage>
        <taxon>Bacteria</taxon>
        <taxon>Bacillati</taxon>
        <taxon>Bacillota</taxon>
        <taxon>Bacilli</taxon>
        <taxon>Bacillales</taxon>
        <taxon>Bacillaceae</taxon>
        <taxon>Lysinibacillus</taxon>
    </lineage>
</organism>
<name>A0ABX7AQB5_9BACI</name>
<dbReference type="EMBL" id="CP067341">
    <property type="protein sequence ID" value="QQP11786.1"/>
    <property type="molecule type" value="Genomic_DNA"/>
</dbReference>
<accession>A0ABX7AQB5</accession>
<proteinExistence type="predicted"/>
<dbReference type="Proteomes" id="UP000596049">
    <property type="component" value="Chromosome"/>
</dbReference>
<protein>
    <submittedName>
        <fullName evidence="1">Uncharacterized protein</fullName>
    </submittedName>
</protein>
<evidence type="ECO:0000313" key="1">
    <source>
        <dbReference type="EMBL" id="QQP11786.1"/>
    </source>
</evidence>
<sequence>MAIDEIRDTVRLIDMGFCPLTKSIGESIEGVNKTSDKLFELIVSKGSLDESNNAATKPDMNSLEGWNYLTMENNIKTFIKEFGREPENFEEVLTYITETVEKVVVKDEENKKADAPTSTKEIQVK</sequence>
<evidence type="ECO:0000313" key="2">
    <source>
        <dbReference type="Proteomes" id="UP000596049"/>
    </source>
</evidence>
<keyword evidence="2" id="KW-1185">Reference proteome</keyword>
<dbReference type="RefSeq" id="WP_053592358.1">
    <property type="nucleotide sequence ID" value="NZ_CP067341.1"/>
</dbReference>
<reference evidence="1 2" key="1">
    <citation type="submission" date="2020-01" db="EMBL/GenBank/DDBJ databases">
        <authorList>
            <person name="Liu G."/>
            <person name="Liu B."/>
        </authorList>
    </citation>
    <scope>NUCLEOTIDE SEQUENCE [LARGE SCALE GENOMIC DNA]</scope>
    <source>
        <strain evidence="1 2">FJAT-51161</strain>
    </source>
</reference>